<accession>A0A381U998</accession>
<evidence type="ECO:0000313" key="1">
    <source>
        <dbReference type="EMBL" id="SVA24790.1"/>
    </source>
</evidence>
<sequence length="112" mass="13080">MDKVIKYEQQHFDNLGDIFNDLLESLEKIKGKKNKNNVATRLVDINEDITGLINRIQNLLIEINTCYDISPSEKEEQRKEDDKRFKKLWSNIGPLVAYASVVSSMQYDEENE</sequence>
<reference evidence="1" key="1">
    <citation type="submission" date="2018-05" db="EMBL/GenBank/DDBJ databases">
        <authorList>
            <person name="Lanie J.A."/>
            <person name="Ng W.-L."/>
            <person name="Kazmierczak K.M."/>
            <person name="Andrzejewski T.M."/>
            <person name="Davidsen T.M."/>
            <person name="Wayne K.J."/>
            <person name="Tettelin H."/>
            <person name="Glass J.I."/>
            <person name="Rusch D."/>
            <person name="Podicherti R."/>
            <person name="Tsui H.-C.T."/>
            <person name="Winkler M.E."/>
        </authorList>
    </citation>
    <scope>NUCLEOTIDE SEQUENCE</scope>
</reference>
<proteinExistence type="predicted"/>
<dbReference type="EMBL" id="UINC01005989">
    <property type="protein sequence ID" value="SVA24790.1"/>
    <property type="molecule type" value="Genomic_DNA"/>
</dbReference>
<dbReference type="AlphaFoldDB" id="A0A381U998"/>
<organism evidence="1">
    <name type="scientific">marine metagenome</name>
    <dbReference type="NCBI Taxonomy" id="408172"/>
    <lineage>
        <taxon>unclassified sequences</taxon>
        <taxon>metagenomes</taxon>
        <taxon>ecological metagenomes</taxon>
    </lineage>
</organism>
<protein>
    <submittedName>
        <fullName evidence="1">Uncharacterized protein</fullName>
    </submittedName>
</protein>
<gene>
    <name evidence="1" type="ORF">METZ01_LOCUS77644</name>
</gene>
<name>A0A381U998_9ZZZZ</name>